<dbReference type="PANTHER" id="PTHR10210">
    <property type="entry name" value="RIBOSE-PHOSPHATE DIPHOSPHOKINASE FAMILY MEMBER"/>
    <property type="match status" value="1"/>
</dbReference>
<feature type="region of interest" description="Disordered" evidence="12">
    <location>
        <begin position="86"/>
        <end position="116"/>
    </location>
</feature>
<evidence type="ECO:0000259" key="13">
    <source>
        <dbReference type="Pfam" id="PF13793"/>
    </source>
</evidence>
<dbReference type="InterPro" id="IPR000836">
    <property type="entry name" value="PRTase_dom"/>
</dbReference>
<evidence type="ECO:0000256" key="5">
    <source>
        <dbReference type="ARBA" id="ARBA00022723"/>
    </source>
</evidence>
<evidence type="ECO:0000256" key="11">
    <source>
        <dbReference type="ARBA" id="ARBA00049535"/>
    </source>
</evidence>
<evidence type="ECO:0000256" key="8">
    <source>
        <dbReference type="ARBA" id="ARBA00022777"/>
    </source>
</evidence>
<comment type="caution">
    <text evidence="14">The sequence shown here is derived from an EMBL/GenBank/DDBJ whole genome shotgun (WGS) entry which is preliminary data.</text>
</comment>
<dbReference type="EC" id="2.7.6.1" evidence="3"/>
<dbReference type="SUPFAM" id="SSF53271">
    <property type="entry name" value="PRTase-like"/>
    <property type="match status" value="2"/>
</dbReference>
<accession>A0ABD3R3E9</accession>
<evidence type="ECO:0000256" key="12">
    <source>
        <dbReference type="SAM" id="MobiDB-lite"/>
    </source>
</evidence>
<dbReference type="InterPro" id="IPR029057">
    <property type="entry name" value="PRTase-like"/>
</dbReference>
<dbReference type="Pfam" id="PF13793">
    <property type="entry name" value="Pribosyltran_N"/>
    <property type="match status" value="1"/>
</dbReference>
<evidence type="ECO:0000256" key="1">
    <source>
        <dbReference type="ARBA" id="ARBA00004996"/>
    </source>
</evidence>
<evidence type="ECO:0000256" key="7">
    <source>
        <dbReference type="ARBA" id="ARBA00022741"/>
    </source>
</evidence>
<organism evidence="14 15">
    <name type="scientific">Cyclostephanos tholiformis</name>
    <dbReference type="NCBI Taxonomy" id="382380"/>
    <lineage>
        <taxon>Eukaryota</taxon>
        <taxon>Sar</taxon>
        <taxon>Stramenopiles</taxon>
        <taxon>Ochrophyta</taxon>
        <taxon>Bacillariophyta</taxon>
        <taxon>Coscinodiscophyceae</taxon>
        <taxon>Thalassiosirophycidae</taxon>
        <taxon>Stephanodiscales</taxon>
        <taxon>Stephanodiscaceae</taxon>
        <taxon>Cyclostephanos</taxon>
    </lineage>
</organism>
<comment type="similarity">
    <text evidence="2">Belongs to the ribose-phosphate pyrophosphokinase family.</text>
</comment>
<dbReference type="InterPro" id="IPR005946">
    <property type="entry name" value="Rib-P_diPkinase"/>
</dbReference>
<evidence type="ECO:0000313" key="14">
    <source>
        <dbReference type="EMBL" id="KAL3807505.1"/>
    </source>
</evidence>
<dbReference type="GO" id="GO:0004749">
    <property type="term" value="F:ribose phosphate diphosphokinase activity"/>
    <property type="evidence" value="ECO:0007669"/>
    <property type="project" value="UniProtKB-EC"/>
</dbReference>
<dbReference type="SMART" id="SM01400">
    <property type="entry name" value="Pribosyltran_N"/>
    <property type="match status" value="1"/>
</dbReference>
<keyword evidence="7" id="KW-0547">Nucleotide-binding</keyword>
<keyword evidence="4" id="KW-0808">Transferase</keyword>
<dbReference type="FunFam" id="3.40.50.2020:FF:000007">
    <property type="entry name" value="Ribose-phosphate pyrophosphokinase"/>
    <property type="match status" value="1"/>
</dbReference>
<evidence type="ECO:0000256" key="9">
    <source>
        <dbReference type="ARBA" id="ARBA00022840"/>
    </source>
</evidence>
<keyword evidence="15" id="KW-1185">Reference proteome</keyword>
<keyword evidence="10" id="KW-0460">Magnesium</keyword>
<dbReference type="PROSITE" id="PS51257">
    <property type="entry name" value="PROKAR_LIPOPROTEIN"/>
    <property type="match status" value="1"/>
</dbReference>
<feature type="compositionally biased region" description="Low complexity" evidence="12">
    <location>
        <begin position="86"/>
        <end position="97"/>
    </location>
</feature>
<dbReference type="InterPro" id="IPR029099">
    <property type="entry name" value="Pribosyltran_N"/>
</dbReference>
<name>A0ABD3R3E9_9STRA</name>
<comment type="catalytic activity">
    <reaction evidence="11">
        <text>D-ribose 5-phosphate + ATP = 5-phospho-alpha-D-ribose 1-diphosphate + AMP + H(+)</text>
        <dbReference type="Rhea" id="RHEA:15609"/>
        <dbReference type="ChEBI" id="CHEBI:15378"/>
        <dbReference type="ChEBI" id="CHEBI:30616"/>
        <dbReference type="ChEBI" id="CHEBI:58017"/>
        <dbReference type="ChEBI" id="CHEBI:78346"/>
        <dbReference type="ChEBI" id="CHEBI:456215"/>
        <dbReference type="EC" id="2.7.6.1"/>
    </reaction>
</comment>
<feature type="compositionally biased region" description="Basic and acidic residues" evidence="12">
    <location>
        <begin position="98"/>
        <end position="112"/>
    </location>
</feature>
<comment type="pathway">
    <text evidence="1">Metabolic intermediate biosynthesis; 5-phospho-alpha-D-ribose 1-diphosphate biosynthesis; 5-phospho-alpha-D-ribose 1-diphosphate from D-ribose 5-phosphate (route I): step 1/1.</text>
</comment>
<sequence>MIRATSLMSIGRRHRHRLLASSSSSSSSCDFVDVARTLPTAASATSSSWCGDDDRRASLVLAAASSLAATAAALFVASAAGAGLASPSSLPSSSHSACRCDDGRGPGEDRDAPSPLVDMGVDVPFLRTISADSPELLDYGRRAMWGDDGRRSGRAHARAVRAGLHPPGKSRDNVDFEFDLDLDLDLDGLLATSDGGGEKMAAVEAEASIDIGSDHHASDAVLGQVDAVRRRGLGRDQVYTKRMYFYQCTKIRGDMRDRFRLFALPSSENLGREMAYLLSTSLNLINVGSFADGETSVKIEDIVRGKEVYVVCSTTSTNSILELLLTISALRRGSAKRICAVIPYYGYSRQDRRTGLKREPIAAADVARLLEEMGVDSVICCDLHNPLVKGFFRPTVPVDHLMPGPVAAAYFYEELFGTEGNDDGDEKKGSPTAETPPKITVVAAHENQVFRANAFRSALQKLSGHDDIRVALISNTKGLSGHDKSDSTTLVVGDVRERKCIIIDDIINTGGQCENAIDMVYKSGASEIYAWATHGVFHLPNNDAPQKIQDMDNLKYLLVSNSVVVDRELPPKIRKLSIAPLLAESVARSLHSESISTIFSSEAPGNEK</sequence>
<keyword evidence="5" id="KW-0479">Metal-binding</keyword>
<keyword evidence="8" id="KW-0418">Kinase</keyword>
<dbReference type="NCBIfam" id="TIGR01251">
    <property type="entry name" value="ribP_PPkin"/>
    <property type="match status" value="1"/>
</dbReference>
<evidence type="ECO:0000256" key="4">
    <source>
        <dbReference type="ARBA" id="ARBA00022679"/>
    </source>
</evidence>
<feature type="domain" description="Ribose-phosphate pyrophosphokinase N-terminal" evidence="13">
    <location>
        <begin position="260"/>
        <end position="374"/>
    </location>
</feature>
<evidence type="ECO:0000256" key="10">
    <source>
        <dbReference type="ARBA" id="ARBA00022842"/>
    </source>
</evidence>
<dbReference type="PANTHER" id="PTHR10210:SF32">
    <property type="entry name" value="RIBOSE-PHOSPHATE PYROPHOSPHOKINASE 2"/>
    <property type="match status" value="1"/>
</dbReference>
<evidence type="ECO:0000256" key="3">
    <source>
        <dbReference type="ARBA" id="ARBA00013247"/>
    </source>
</evidence>
<protein>
    <recommendedName>
        <fullName evidence="3">ribose-phosphate diphosphokinase</fullName>
        <ecNumber evidence="3">2.7.6.1</ecNumber>
    </recommendedName>
</protein>
<dbReference type="EMBL" id="JALLPB020000621">
    <property type="protein sequence ID" value="KAL3807505.1"/>
    <property type="molecule type" value="Genomic_DNA"/>
</dbReference>
<dbReference type="GO" id="GO:0046872">
    <property type="term" value="F:metal ion binding"/>
    <property type="evidence" value="ECO:0007669"/>
    <property type="project" value="UniProtKB-KW"/>
</dbReference>
<evidence type="ECO:0000256" key="6">
    <source>
        <dbReference type="ARBA" id="ARBA00022727"/>
    </source>
</evidence>
<keyword evidence="9" id="KW-0067">ATP-binding</keyword>
<dbReference type="Pfam" id="PF14572">
    <property type="entry name" value="Pribosyl_synth"/>
    <property type="match status" value="1"/>
</dbReference>
<dbReference type="GO" id="GO:0016301">
    <property type="term" value="F:kinase activity"/>
    <property type="evidence" value="ECO:0007669"/>
    <property type="project" value="UniProtKB-KW"/>
</dbReference>
<proteinExistence type="inferred from homology"/>
<dbReference type="Proteomes" id="UP001530377">
    <property type="component" value="Unassembled WGS sequence"/>
</dbReference>
<gene>
    <name evidence="14" type="ORF">ACHAXA_008263</name>
</gene>
<keyword evidence="6" id="KW-0545">Nucleotide biosynthesis</keyword>
<dbReference type="Gene3D" id="3.40.50.2020">
    <property type="match status" value="2"/>
</dbReference>
<evidence type="ECO:0000256" key="2">
    <source>
        <dbReference type="ARBA" id="ARBA00006478"/>
    </source>
</evidence>
<reference evidence="14 15" key="1">
    <citation type="submission" date="2024-10" db="EMBL/GenBank/DDBJ databases">
        <title>Updated reference genomes for cyclostephanoid diatoms.</title>
        <authorList>
            <person name="Roberts W.R."/>
            <person name="Alverson A.J."/>
        </authorList>
    </citation>
    <scope>NUCLEOTIDE SEQUENCE [LARGE SCALE GENOMIC DNA]</scope>
    <source>
        <strain evidence="14 15">AJA228-03</strain>
    </source>
</reference>
<dbReference type="AlphaFoldDB" id="A0ABD3R3E9"/>
<evidence type="ECO:0000313" key="15">
    <source>
        <dbReference type="Proteomes" id="UP001530377"/>
    </source>
</evidence>
<dbReference type="GO" id="GO:0009165">
    <property type="term" value="P:nucleotide biosynthetic process"/>
    <property type="evidence" value="ECO:0007669"/>
    <property type="project" value="UniProtKB-KW"/>
</dbReference>
<dbReference type="GO" id="GO:0005524">
    <property type="term" value="F:ATP binding"/>
    <property type="evidence" value="ECO:0007669"/>
    <property type="project" value="UniProtKB-KW"/>
</dbReference>
<dbReference type="CDD" id="cd06223">
    <property type="entry name" value="PRTases_typeI"/>
    <property type="match status" value="1"/>
</dbReference>